<evidence type="ECO:0000313" key="1">
    <source>
        <dbReference type="EMBL" id="KAJ0016565.1"/>
    </source>
</evidence>
<name>A0ACC0XDZ6_9ROSI</name>
<protein>
    <submittedName>
        <fullName evidence="1">Uncharacterized protein</fullName>
    </submittedName>
</protein>
<evidence type="ECO:0000313" key="2">
    <source>
        <dbReference type="Proteomes" id="UP001163603"/>
    </source>
</evidence>
<keyword evidence="2" id="KW-1185">Reference proteome</keyword>
<dbReference type="Proteomes" id="UP001163603">
    <property type="component" value="Chromosome 12"/>
</dbReference>
<accession>A0ACC0XDZ6</accession>
<reference evidence="2" key="1">
    <citation type="journal article" date="2023" name="G3 (Bethesda)">
        <title>Genome assembly and association tests identify interacting loci associated with vigor, precocity, and sex in interspecific pistachio rootstocks.</title>
        <authorList>
            <person name="Palmer W."/>
            <person name="Jacygrad E."/>
            <person name="Sagayaradj S."/>
            <person name="Cavanaugh K."/>
            <person name="Han R."/>
            <person name="Bertier L."/>
            <person name="Beede B."/>
            <person name="Kafkas S."/>
            <person name="Golino D."/>
            <person name="Preece J."/>
            <person name="Michelmore R."/>
        </authorList>
    </citation>
    <scope>NUCLEOTIDE SEQUENCE [LARGE SCALE GENOMIC DNA]</scope>
</reference>
<organism evidence="1 2">
    <name type="scientific">Pistacia integerrima</name>
    <dbReference type="NCBI Taxonomy" id="434235"/>
    <lineage>
        <taxon>Eukaryota</taxon>
        <taxon>Viridiplantae</taxon>
        <taxon>Streptophyta</taxon>
        <taxon>Embryophyta</taxon>
        <taxon>Tracheophyta</taxon>
        <taxon>Spermatophyta</taxon>
        <taxon>Magnoliopsida</taxon>
        <taxon>eudicotyledons</taxon>
        <taxon>Gunneridae</taxon>
        <taxon>Pentapetalae</taxon>
        <taxon>rosids</taxon>
        <taxon>malvids</taxon>
        <taxon>Sapindales</taxon>
        <taxon>Anacardiaceae</taxon>
        <taxon>Pistacia</taxon>
    </lineage>
</organism>
<sequence length="169" mass="18356">MNLDHRFQNHSNRPSSIPYQGFCQIYGVQGHTAKRCPSFQVLPLQSSTIAPSSSNNSTAPWQARVNFAANNTSPSSTWLLDSGTSHHVTADLNNLSLHSAYNGFDDVMIGDGTSLSITQRGSTTLSSPHSTFTLSDILCVPTMKKNLISISQFCITNNASVEFLLSSFL</sequence>
<proteinExistence type="predicted"/>
<gene>
    <name evidence="1" type="ORF">Pint_11889</name>
</gene>
<dbReference type="EMBL" id="CM047747">
    <property type="protein sequence ID" value="KAJ0016565.1"/>
    <property type="molecule type" value="Genomic_DNA"/>
</dbReference>
<comment type="caution">
    <text evidence="1">The sequence shown here is derived from an EMBL/GenBank/DDBJ whole genome shotgun (WGS) entry which is preliminary data.</text>
</comment>